<dbReference type="PANTHER" id="PTHR37984">
    <property type="entry name" value="PROTEIN CBG26694"/>
    <property type="match status" value="1"/>
</dbReference>
<keyword evidence="2" id="KW-1185">Reference proteome</keyword>
<dbReference type="GO" id="GO:0003676">
    <property type="term" value="F:nucleic acid binding"/>
    <property type="evidence" value="ECO:0007669"/>
    <property type="project" value="InterPro"/>
</dbReference>
<dbReference type="InterPro" id="IPR036397">
    <property type="entry name" value="RNaseH_sf"/>
</dbReference>
<gene>
    <name evidence="1" type="primary">K02A2.6_85</name>
    <name evidence="1" type="ORF">TNCT_542831</name>
</gene>
<protein>
    <submittedName>
        <fullName evidence="1">Uncharacterized protein K02A2.6</fullName>
    </submittedName>
</protein>
<sequence>MAMAMENAFKGANDIMGRGINSMQNFKKRMNKESNFTKTRKKALYCSRYTGTNHVKENIYAKKGVKDKTNATFKPSINGQAECYVATLKHSLRIIQKYEGTIQQKLSTFLLQYRKAPIATTPHSPSMLFLKRDIRNRIDLLLPHLKTKIQNKLRKANFEFRDRKFDIGDRVVVRVYRAANIRWKFGTILNQDDVLQHMIDVQGSLVRRYVDQIRPVGDQV</sequence>
<dbReference type="PANTHER" id="PTHR37984:SF13">
    <property type="entry name" value="RIBONUCLEASE H"/>
    <property type="match status" value="1"/>
</dbReference>
<accession>A0A8X6JC03</accession>
<dbReference type="AlphaFoldDB" id="A0A8X6JC03"/>
<dbReference type="InterPro" id="IPR050951">
    <property type="entry name" value="Retrovirus_Pol_polyprotein"/>
</dbReference>
<dbReference type="Gene3D" id="3.30.420.10">
    <property type="entry name" value="Ribonuclease H-like superfamily/Ribonuclease H"/>
    <property type="match status" value="1"/>
</dbReference>
<dbReference type="OrthoDB" id="6431001at2759"/>
<reference evidence="1" key="1">
    <citation type="submission" date="2020-07" db="EMBL/GenBank/DDBJ databases">
        <title>Multicomponent nature underlies the extraordinary mechanical properties of spider dragline silk.</title>
        <authorList>
            <person name="Kono N."/>
            <person name="Nakamura H."/>
            <person name="Mori M."/>
            <person name="Yoshida Y."/>
            <person name="Ohtoshi R."/>
            <person name="Malay A.D."/>
            <person name="Moran D.A.P."/>
            <person name="Tomita M."/>
            <person name="Numata K."/>
            <person name="Arakawa K."/>
        </authorList>
    </citation>
    <scope>NUCLEOTIDE SEQUENCE</scope>
</reference>
<dbReference type="EMBL" id="BMAO01029121">
    <property type="protein sequence ID" value="GFR29535.1"/>
    <property type="molecule type" value="Genomic_DNA"/>
</dbReference>
<name>A0A8X6JC03_TRICU</name>
<proteinExistence type="predicted"/>
<organism evidence="1 2">
    <name type="scientific">Trichonephila clavata</name>
    <name type="common">Joro spider</name>
    <name type="synonym">Nephila clavata</name>
    <dbReference type="NCBI Taxonomy" id="2740835"/>
    <lineage>
        <taxon>Eukaryota</taxon>
        <taxon>Metazoa</taxon>
        <taxon>Ecdysozoa</taxon>
        <taxon>Arthropoda</taxon>
        <taxon>Chelicerata</taxon>
        <taxon>Arachnida</taxon>
        <taxon>Araneae</taxon>
        <taxon>Araneomorphae</taxon>
        <taxon>Entelegynae</taxon>
        <taxon>Araneoidea</taxon>
        <taxon>Nephilidae</taxon>
        <taxon>Trichonephila</taxon>
    </lineage>
</organism>
<dbReference type="Proteomes" id="UP000887116">
    <property type="component" value="Unassembled WGS sequence"/>
</dbReference>
<evidence type="ECO:0000313" key="1">
    <source>
        <dbReference type="EMBL" id="GFR29535.1"/>
    </source>
</evidence>
<comment type="caution">
    <text evidence="1">The sequence shown here is derived from an EMBL/GenBank/DDBJ whole genome shotgun (WGS) entry which is preliminary data.</text>
</comment>
<evidence type="ECO:0000313" key="2">
    <source>
        <dbReference type="Proteomes" id="UP000887116"/>
    </source>
</evidence>